<dbReference type="InParanoid" id="A0A2P5CL84"/>
<keyword evidence="2" id="KW-1185">Reference proteome</keyword>
<dbReference type="Proteomes" id="UP000237000">
    <property type="component" value="Unassembled WGS sequence"/>
</dbReference>
<evidence type="ECO:0000313" key="2">
    <source>
        <dbReference type="Proteomes" id="UP000237000"/>
    </source>
</evidence>
<proteinExistence type="predicted"/>
<protein>
    <submittedName>
        <fullName evidence="1">Uncharacterized protein</fullName>
    </submittedName>
</protein>
<feature type="non-terminal residue" evidence="1">
    <location>
        <position position="1"/>
    </location>
</feature>
<organism evidence="1 2">
    <name type="scientific">Trema orientale</name>
    <name type="common">Charcoal tree</name>
    <name type="synonym">Celtis orientalis</name>
    <dbReference type="NCBI Taxonomy" id="63057"/>
    <lineage>
        <taxon>Eukaryota</taxon>
        <taxon>Viridiplantae</taxon>
        <taxon>Streptophyta</taxon>
        <taxon>Embryophyta</taxon>
        <taxon>Tracheophyta</taxon>
        <taxon>Spermatophyta</taxon>
        <taxon>Magnoliopsida</taxon>
        <taxon>eudicotyledons</taxon>
        <taxon>Gunneridae</taxon>
        <taxon>Pentapetalae</taxon>
        <taxon>rosids</taxon>
        <taxon>fabids</taxon>
        <taxon>Rosales</taxon>
        <taxon>Cannabaceae</taxon>
        <taxon>Trema</taxon>
    </lineage>
</organism>
<reference evidence="2" key="1">
    <citation type="submission" date="2016-06" db="EMBL/GenBank/DDBJ databases">
        <title>Parallel loss of symbiosis genes in relatives of nitrogen-fixing non-legume Parasponia.</title>
        <authorList>
            <person name="Van Velzen R."/>
            <person name="Holmer R."/>
            <person name="Bu F."/>
            <person name="Rutten L."/>
            <person name="Van Zeijl A."/>
            <person name="Liu W."/>
            <person name="Santuari L."/>
            <person name="Cao Q."/>
            <person name="Sharma T."/>
            <person name="Shen D."/>
            <person name="Roswanjaya Y."/>
            <person name="Wardhani T."/>
            <person name="Kalhor M.S."/>
            <person name="Jansen J."/>
            <person name="Van den Hoogen J."/>
            <person name="Gungor B."/>
            <person name="Hartog M."/>
            <person name="Hontelez J."/>
            <person name="Verver J."/>
            <person name="Yang W.-C."/>
            <person name="Schijlen E."/>
            <person name="Repin R."/>
            <person name="Schilthuizen M."/>
            <person name="Schranz E."/>
            <person name="Heidstra R."/>
            <person name="Miyata K."/>
            <person name="Fedorova E."/>
            <person name="Kohlen W."/>
            <person name="Bisseling T."/>
            <person name="Smit S."/>
            <person name="Geurts R."/>
        </authorList>
    </citation>
    <scope>NUCLEOTIDE SEQUENCE [LARGE SCALE GENOMIC DNA]</scope>
    <source>
        <strain evidence="2">cv. RG33-2</strain>
    </source>
</reference>
<gene>
    <name evidence="1" type="ORF">TorRG33x02_280930</name>
</gene>
<evidence type="ECO:0000313" key="1">
    <source>
        <dbReference type="EMBL" id="PON61803.1"/>
    </source>
</evidence>
<name>A0A2P5CL84_TREOI</name>
<sequence length="33" mass="3634">QKHLSAETKTRLLVFLVSPKVTDAINVAINGRN</sequence>
<dbReference type="AlphaFoldDB" id="A0A2P5CL84"/>
<accession>A0A2P5CL84</accession>
<dbReference type="EMBL" id="JXTC01000353">
    <property type="protein sequence ID" value="PON61803.1"/>
    <property type="molecule type" value="Genomic_DNA"/>
</dbReference>
<comment type="caution">
    <text evidence="1">The sequence shown here is derived from an EMBL/GenBank/DDBJ whole genome shotgun (WGS) entry which is preliminary data.</text>
</comment>